<evidence type="ECO:0000256" key="4">
    <source>
        <dbReference type="ARBA" id="ARBA00022825"/>
    </source>
</evidence>
<evidence type="ECO:0000256" key="2">
    <source>
        <dbReference type="ARBA" id="ARBA00022670"/>
    </source>
</evidence>
<dbReference type="STRING" id="280699.M1V912"/>
<dbReference type="FunFam" id="2.40.10.10:FF:000012">
    <property type="entry name" value="protease Do-like 9"/>
    <property type="match status" value="1"/>
</dbReference>
<dbReference type="Gene3D" id="3.20.190.20">
    <property type="match status" value="1"/>
</dbReference>
<dbReference type="Pfam" id="PF17815">
    <property type="entry name" value="PDZ_3"/>
    <property type="match status" value="1"/>
</dbReference>
<dbReference type="PANTHER" id="PTHR45980:SF18">
    <property type="entry name" value="PROTEASE DO-LIKE 9"/>
    <property type="match status" value="1"/>
</dbReference>
<dbReference type="GO" id="GO:0004252">
    <property type="term" value="F:serine-type endopeptidase activity"/>
    <property type="evidence" value="ECO:0007669"/>
    <property type="project" value="InterPro"/>
</dbReference>
<dbReference type="InterPro" id="IPR046449">
    <property type="entry name" value="DEGP_PDZ_sf"/>
</dbReference>
<dbReference type="InterPro" id="IPR001940">
    <property type="entry name" value="Peptidase_S1C"/>
</dbReference>
<keyword evidence="4" id="KW-0720">Serine protease</keyword>
<dbReference type="RefSeq" id="XP_005537155.1">
    <property type="nucleotide sequence ID" value="XM_005537098.1"/>
</dbReference>
<feature type="region of interest" description="Disordered" evidence="5">
    <location>
        <begin position="537"/>
        <end position="596"/>
    </location>
</feature>
<dbReference type="Gramene" id="CMM292CT">
    <property type="protein sequence ID" value="CMM292CT"/>
    <property type="gene ID" value="CMM292C"/>
</dbReference>
<dbReference type="InterPro" id="IPR009003">
    <property type="entry name" value="Peptidase_S1_PA"/>
</dbReference>
<dbReference type="Proteomes" id="UP000007014">
    <property type="component" value="Chromosome 13"/>
</dbReference>
<sequence length="596" mass="66614">MKKRRRGEVGSKKRGSTGALRSPGYDESSDADAATPIVRPQESDEENSHLPSFVLDSILKVFSTHCTPNYSLPWQMRKQEYSTSSGFIIDGNRILTNAHSVENFTVVRVKKRGSAEKVTARVVAIGDECDIALLTVDDPTFFEDTCPLSLGSLPQLQDRVTVVGYPIGGESISVTEGVVSRIEIQQYAHGATELLSVQIDAAINPGNSGGPALNARLECIGIAFQSLSAREAENVGYVIPTPVVNHFLTDVQRNGRYTGFCSAGIDWQALENSALRRFLGMDASETGVLLRRIHPLSGATAVLQKNDVLLEFEGNRIGNDGTVQFRKNERINFNFLVKEKYVGDECDLRILRGKTRLDVRYKLDESSSSQLVPVHEKRRQPEYLVVAGLVFVVLTEPYLRSEYGERFEFEAPVKLLNKLMHGEKKFPNEQVVILSHVIHHEITTGYQSLNNLQLLRFNDIEVRNLAHLAELVSKFEGVFMRFHLDYEELVVVETETSRRCTAEILTQHCIPSDRSIRCEEEVSEVDQISMAEVRRLAEQSERAEASAAADVSSKAKQSDQTKEEPTEEAEAEGRSPSRRAPRRGRRTGLRHVTDEP</sequence>
<dbReference type="OrthoDB" id="4217619at2759"/>
<feature type="compositionally biased region" description="Low complexity" evidence="5">
    <location>
        <begin position="545"/>
        <end position="555"/>
    </location>
</feature>
<proteinExistence type="inferred from homology"/>
<dbReference type="HOGENOM" id="CLU_020120_10_0_1"/>
<dbReference type="PANTHER" id="PTHR45980">
    <property type="match status" value="1"/>
</dbReference>
<reference evidence="7 8" key="2">
    <citation type="journal article" date="2007" name="BMC Biol.">
        <title>A 100%-complete sequence reveals unusually simple genomic features in the hot-spring red alga Cyanidioschyzon merolae.</title>
        <authorList>
            <person name="Nozaki H."/>
            <person name="Takano H."/>
            <person name="Misumi O."/>
            <person name="Terasawa K."/>
            <person name="Matsuzaki M."/>
            <person name="Maruyama S."/>
            <person name="Nishida K."/>
            <person name="Yagisawa F."/>
            <person name="Yoshida Y."/>
            <person name="Fujiwara T."/>
            <person name="Takio S."/>
            <person name="Tamura K."/>
            <person name="Chung S.J."/>
            <person name="Nakamura S."/>
            <person name="Kuroiwa H."/>
            <person name="Tanaka K."/>
            <person name="Sato N."/>
            <person name="Kuroiwa T."/>
        </authorList>
    </citation>
    <scope>NUCLEOTIDE SEQUENCE [LARGE SCALE GENOMIC DNA]</scope>
    <source>
        <strain evidence="7 8">10D</strain>
    </source>
</reference>
<dbReference type="InterPro" id="IPR036034">
    <property type="entry name" value="PDZ_sf"/>
</dbReference>
<dbReference type="SUPFAM" id="SSF50494">
    <property type="entry name" value="Trypsin-like serine proteases"/>
    <property type="match status" value="1"/>
</dbReference>
<protein>
    <submittedName>
        <fullName evidence="7">DegP protease</fullName>
    </submittedName>
</protein>
<dbReference type="eggNOG" id="KOG1320">
    <property type="taxonomic scope" value="Eukaryota"/>
</dbReference>
<dbReference type="InterPro" id="IPR041517">
    <property type="entry name" value="DEGP_PDZ"/>
</dbReference>
<dbReference type="InterPro" id="IPR043504">
    <property type="entry name" value="Peptidase_S1_PA_chymotrypsin"/>
</dbReference>
<name>M1V912_CYAM1</name>
<dbReference type="Pfam" id="PF13365">
    <property type="entry name" value="Trypsin_2"/>
    <property type="match status" value="1"/>
</dbReference>
<keyword evidence="8" id="KW-1185">Reference proteome</keyword>
<organism evidence="7 8">
    <name type="scientific">Cyanidioschyzon merolae (strain NIES-3377 / 10D)</name>
    <name type="common">Unicellular red alga</name>
    <dbReference type="NCBI Taxonomy" id="280699"/>
    <lineage>
        <taxon>Eukaryota</taxon>
        <taxon>Rhodophyta</taxon>
        <taxon>Bangiophyceae</taxon>
        <taxon>Cyanidiales</taxon>
        <taxon>Cyanidiaceae</taxon>
        <taxon>Cyanidioschyzon</taxon>
    </lineage>
</organism>
<comment type="similarity">
    <text evidence="1">Belongs to the peptidase S1C family.</text>
</comment>
<evidence type="ECO:0000259" key="6">
    <source>
        <dbReference type="Pfam" id="PF17815"/>
    </source>
</evidence>
<dbReference type="GO" id="GO:0006508">
    <property type="term" value="P:proteolysis"/>
    <property type="evidence" value="ECO:0007669"/>
    <property type="project" value="UniProtKB-KW"/>
</dbReference>
<dbReference type="AlphaFoldDB" id="M1V912"/>
<keyword evidence="2 7" id="KW-0645">Protease</keyword>
<evidence type="ECO:0000256" key="5">
    <source>
        <dbReference type="SAM" id="MobiDB-lite"/>
    </source>
</evidence>
<feature type="domain" description="Protease Do-like PDZ" evidence="6">
    <location>
        <begin position="372"/>
        <end position="515"/>
    </location>
</feature>
<keyword evidence="3" id="KW-0378">Hydrolase</keyword>
<dbReference type="KEGG" id="cme:CYME_CMM292C"/>
<dbReference type="OMA" id="HCEPNYS"/>
<gene>
    <name evidence="7" type="ORF">CYME_CMM292C</name>
</gene>
<dbReference type="Gene3D" id="2.40.10.10">
    <property type="entry name" value="Trypsin-like serine proteases"/>
    <property type="match status" value="2"/>
</dbReference>
<dbReference type="EMBL" id="AP006495">
    <property type="protein sequence ID" value="BAM81119.1"/>
    <property type="molecule type" value="Genomic_DNA"/>
</dbReference>
<evidence type="ECO:0000256" key="1">
    <source>
        <dbReference type="ARBA" id="ARBA00010541"/>
    </source>
</evidence>
<feature type="compositionally biased region" description="Basic residues" evidence="5">
    <location>
        <begin position="576"/>
        <end position="589"/>
    </location>
</feature>
<feature type="region of interest" description="Disordered" evidence="5">
    <location>
        <begin position="1"/>
        <end position="48"/>
    </location>
</feature>
<evidence type="ECO:0000313" key="8">
    <source>
        <dbReference type="Proteomes" id="UP000007014"/>
    </source>
</evidence>
<dbReference type="Gene3D" id="2.30.42.10">
    <property type="match status" value="1"/>
</dbReference>
<dbReference type="PRINTS" id="PR00834">
    <property type="entry name" value="PROTEASES2C"/>
</dbReference>
<reference evidence="7 8" key="1">
    <citation type="journal article" date="2004" name="Nature">
        <title>Genome sequence of the ultrasmall unicellular red alga Cyanidioschyzon merolae 10D.</title>
        <authorList>
            <person name="Matsuzaki M."/>
            <person name="Misumi O."/>
            <person name="Shin-i T."/>
            <person name="Maruyama S."/>
            <person name="Takahara M."/>
            <person name="Miyagishima S."/>
            <person name="Mori T."/>
            <person name="Nishida K."/>
            <person name="Yagisawa F."/>
            <person name="Nishida K."/>
            <person name="Yoshida Y."/>
            <person name="Nishimura Y."/>
            <person name="Nakao S."/>
            <person name="Kobayashi T."/>
            <person name="Momoyama Y."/>
            <person name="Higashiyama T."/>
            <person name="Minoda A."/>
            <person name="Sano M."/>
            <person name="Nomoto H."/>
            <person name="Oishi K."/>
            <person name="Hayashi H."/>
            <person name="Ohta F."/>
            <person name="Nishizaka S."/>
            <person name="Haga S."/>
            <person name="Miura S."/>
            <person name="Morishita T."/>
            <person name="Kabeya Y."/>
            <person name="Terasawa K."/>
            <person name="Suzuki Y."/>
            <person name="Ishii Y."/>
            <person name="Asakawa S."/>
            <person name="Takano H."/>
            <person name="Ohta N."/>
            <person name="Kuroiwa H."/>
            <person name="Tanaka K."/>
            <person name="Shimizu N."/>
            <person name="Sugano S."/>
            <person name="Sato N."/>
            <person name="Nozaki H."/>
            <person name="Ogasawara N."/>
            <person name="Kohara Y."/>
            <person name="Kuroiwa T."/>
        </authorList>
    </citation>
    <scope>NUCLEOTIDE SEQUENCE [LARGE SCALE GENOMIC DNA]</scope>
    <source>
        <strain evidence="7 8">10D</strain>
    </source>
</reference>
<evidence type="ECO:0000313" key="7">
    <source>
        <dbReference type="EMBL" id="BAM81119.1"/>
    </source>
</evidence>
<evidence type="ECO:0000256" key="3">
    <source>
        <dbReference type="ARBA" id="ARBA00022801"/>
    </source>
</evidence>
<accession>M1V912</accession>
<dbReference type="GeneID" id="16994897"/>